<dbReference type="EMBL" id="JBHRYE010000024">
    <property type="protein sequence ID" value="MFC3672825.1"/>
    <property type="molecule type" value="Genomic_DNA"/>
</dbReference>
<dbReference type="InterPro" id="IPR001763">
    <property type="entry name" value="Rhodanese-like_dom"/>
</dbReference>
<gene>
    <name evidence="3" type="ORF">ACFOOT_15500</name>
</gene>
<feature type="signal peptide" evidence="1">
    <location>
        <begin position="1"/>
        <end position="20"/>
    </location>
</feature>
<keyword evidence="1" id="KW-0732">Signal</keyword>
<proteinExistence type="predicted"/>
<evidence type="ECO:0000313" key="3">
    <source>
        <dbReference type="EMBL" id="MFC3672825.1"/>
    </source>
</evidence>
<dbReference type="InterPro" id="IPR036873">
    <property type="entry name" value="Rhodanese-like_dom_sf"/>
</dbReference>
<dbReference type="Gene3D" id="3.40.250.10">
    <property type="entry name" value="Rhodanese-like domain"/>
    <property type="match status" value="1"/>
</dbReference>
<dbReference type="InterPro" id="IPR022376">
    <property type="entry name" value="PQQ_CXXCW"/>
</dbReference>
<feature type="domain" description="Rhodanese" evidence="2">
    <location>
        <begin position="92"/>
        <end position="175"/>
    </location>
</feature>
<sequence>MRRRALLAGLMLALAPPALAQAAPPFDAQGYRNAAFRAPVDRDPAPATAMALADARRLAPGAALFVDVLPAEGAHRDPASGRWTLAAPHATIPGALWFPETGRAPPDPLLWGALLARAMAFRQAHPAAPIVLFCRADCWMSWNAARRLALAGVPGVRWLAEGIEGWHDAGGALVPATPVAVPDAEKVDHTP</sequence>
<dbReference type="CDD" id="cd00158">
    <property type="entry name" value="RHOD"/>
    <property type="match status" value="1"/>
</dbReference>
<feature type="chain" id="PRO_5047027929" evidence="1">
    <location>
        <begin position="21"/>
        <end position="191"/>
    </location>
</feature>
<dbReference type="Pfam" id="PF00581">
    <property type="entry name" value="Rhodanese"/>
    <property type="match status" value="1"/>
</dbReference>
<reference evidence="4" key="1">
    <citation type="journal article" date="2019" name="Int. J. Syst. Evol. Microbiol.">
        <title>The Global Catalogue of Microorganisms (GCM) 10K type strain sequencing project: providing services to taxonomists for standard genome sequencing and annotation.</title>
        <authorList>
            <consortium name="The Broad Institute Genomics Platform"/>
            <consortium name="The Broad Institute Genome Sequencing Center for Infectious Disease"/>
            <person name="Wu L."/>
            <person name="Ma J."/>
        </authorList>
    </citation>
    <scope>NUCLEOTIDE SEQUENCE [LARGE SCALE GENOMIC DNA]</scope>
    <source>
        <strain evidence="4">KCTC 42224</strain>
    </source>
</reference>
<evidence type="ECO:0000256" key="1">
    <source>
        <dbReference type="SAM" id="SignalP"/>
    </source>
</evidence>
<name>A0ABV7V602_9SPHN</name>
<evidence type="ECO:0000313" key="4">
    <source>
        <dbReference type="Proteomes" id="UP001595683"/>
    </source>
</evidence>
<protein>
    <submittedName>
        <fullName evidence="3">Rhodanese-like domain-containing protein</fullName>
    </submittedName>
</protein>
<evidence type="ECO:0000259" key="2">
    <source>
        <dbReference type="PROSITE" id="PS50206"/>
    </source>
</evidence>
<comment type="caution">
    <text evidence="3">The sequence shown here is derived from an EMBL/GenBank/DDBJ whole genome shotgun (WGS) entry which is preliminary data.</text>
</comment>
<dbReference type="RefSeq" id="WP_191325479.1">
    <property type="nucleotide sequence ID" value="NZ_BMZP01000018.1"/>
</dbReference>
<organism evidence="3 4">
    <name type="scientific">Novosphingobium pokkalii</name>
    <dbReference type="NCBI Taxonomy" id="1770194"/>
    <lineage>
        <taxon>Bacteria</taxon>
        <taxon>Pseudomonadati</taxon>
        <taxon>Pseudomonadota</taxon>
        <taxon>Alphaproteobacteria</taxon>
        <taxon>Sphingomonadales</taxon>
        <taxon>Sphingomonadaceae</taxon>
        <taxon>Novosphingobium</taxon>
    </lineage>
</organism>
<dbReference type="NCBIfam" id="TIGR03865">
    <property type="entry name" value="PQQ_CXXCW"/>
    <property type="match status" value="1"/>
</dbReference>
<dbReference type="SUPFAM" id="SSF52821">
    <property type="entry name" value="Rhodanese/Cell cycle control phosphatase"/>
    <property type="match status" value="1"/>
</dbReference>
<accession>A0ABV7V602</accession>
<dbReference type="PROSITE" id="PS50206">
    <property type="entry name" value="RHODANESE_3"/>
    <property type="match status" value="1"/>
</dbReference>
<keyword evidence="4" id="KW-1185">Reference proteome</keyword>
<dbReference type="Proteomes" id="UP001595683">
    <property type="component" value="Unassembled WGS sequence"/>
</dbReference>